<dbReference type="Gene3D" id="3.40.50.150">
    <property type="entry name" value="Vaccinia Virus protein VP39"/>
    <property type="match status" value="1"/>
</dbReference>
<dbReference type="AlphaFoldDB" id="A8AA49"/>
<dbReference type="Pfam" id="PF01170">
    <property type="entry name" value="UPF0020"/>
    <property type="match status" value="1"/>
</dbReference>
<dbReference type="HOGENOM" id="CLU_057819_0_0_2"/>
<evidence type="ECO:0000313" key="3">
    <source>
        <dbReference type="Proteomes" id="UP000000262"/>
    </source>
</evidence>
<dbReference type="InterPro" id="IPR002052">
    <property type="entry name" value="DNA_methylase_N6_adenine_CS"/>
</dbReference>
<dbReference type="Proteomes" id="UP000000262">
    <property type="component" value="Chromosome"/>
</dbReference>
<protein>
    <submittedName>
        <fullName evidence="2">Putative RNA methylase</fullName>
    </submittedName>
</protein>
<evidence type="ECO:0000259" key="1">
    <source>
        <dbReference type="Pfam" id="PF01170"/>
    </source>
</evidence>
<dbReference type="GO" id="GO:0016423">
    <property type="term" value="F:tRNA (guanine) methyltransferase activity"/>
    <property type="evidence" value="ECO:0007669"/>
    <property type="project" value="TreeGrafter"/>
</dbReference>
<dbReference type="PANTHER" id="PTHR14911:SF21">
    <property type="entry name" value="N2-METHYLGUANOSINE TRNA METHYLTRANSFERASE"/>
    <property type="match status" value="1"/>
</dbReference>
<feature type="domain" description="Ribosomal RNA large subunit methyltransferase K/L-like methyltransferase" evidence="1">
    <location>
        <begin position="132"/>
        <end position="297"/>
    </location>
</feature>
<dbReference type="STRING" id="453591.Igni_0619"/>
<dbReference type="PRINTS" id="PR00507">
    <property type="entry name" value="N12N6MTFRASE"/>
</dbReference>
<dbReference type="PANTHER" id="PTHR14911">
    <property type="entry name" value="THUMP DOMAIN-CONTAINING"/>
    <property type="match status" value="1"/>
</dbReference>
<dbReference type="GO" id="GO:0030488">
    <property type="term" value="P:tRNA methylation"/>
    <property type="evidence" value="ECO:0007669"/>
    <property type="project" value="TreeGrafter"/>
</dbReference>
<keyword evidence="2" id="KW-0489">Methyltransferase</keyword>
<dbReference type="PhylomeDB" id="A8AA49"/>
<keyword evidence="2" id="KW-0808">Transferase</keyword>
<organism evidence="2 3">
    <name type="scientific">Ignicoccus hospitalis (strain KIN4/I / DSM 18386 / JCM 14125)</name>
    <dbReference type="NCBI Taxonomy" id="453591"/>
    <lineage>
        <taxon>Archaea</taxon>
        <taxon>Thermoproteota</taxon>
        <taxon>Thermoprotei</taxon>
        <taxon>Desulfurococcales</taxon>
        <taxon>Desulfurococcaceae</taxon>
        <taxon>Ignicoccus</taxon>
    </lineage>
</organism>
<dbReference type="CDD" id="cd02440">
    <property type="entry name" value="AdoMet_MTases"/>
    <property type="match status" value="1"/>
</dbReference>
<evidence type="ECO:0000313" key="2">
    <source>
        <dbReference type="EMBL" id="ABU81801.1"/>
    </source>
</evidence>
<dbReference type="InterPro" id="IPR000241">
    <property type="entry name" value="RlmKL-like_Mtase"/>
</dbReference>
<reference evidence="2 3" key="1">
    <citation type="journal article" date="2008" name="Genome Biol.">
        <title>A genomic analysis of the archaeal system Ignicoccus hospitalis-Nanoarchaeum equitans.</title>
        <authorList>
            <person name="Podar M."/>
            <person name="Anderson I."/>
            <person name="Makarova K.S."/>
            <person name="Elkins J.G."/>
            <person name="Ivanova N."/>
            <person name="Wall M.A."/>
            <person name="Lykidis A."/>
            <person name="Mavromatis K."/>
            <person name="Sun H."/>
            <person name="Hudson M.E."/>
            <person name="Chen W."/>
            <person name="Deciu C."/>
            <person name="Hutchison D."/>
            <person name="Eads J.R."/>
            <person name="Anderson A."/>
            <person name="Fernandes F."/>
            <person name="Szeto E."/>
            <person name="Lapidus A."/>
            <person name="Kyrpides N.C."/>
            <person name="Saier M.H.Jr."/>
            <person name="Richardson P.M."/>
            <person name="Rachel R."/>
            <person name="Huber H."/>
            <person name="Eisen J.A."/>
            <person name="Koonin E.V."/>
            <person name="Keller M."/>
            <person name="Stetter K.O."/>
        </authorList>
    </citation>
    <scope>NUCLEOTIDE SEQUENCE [LARGE SCALE GENOMIC DNA]</scope>
    <source>
        <strain evidence="3">KIN4/I / DSM 18386 / JCM 14125</strain>
    </source>
</reference>
<gene>
    <name evidence="2" type="ordered locus">Igni_0619</name>
</gene>
<dbReference type="EMBL" id="CP000816">
    <property type="protein sequence ID" value="ABU81801.1"/>
    <property type="molecule type" value="Genomic_DNA"/>
</dbReference>
<dbReference type="SUPFAM" id="SSF53335">
    <property type="entry name" value="S-adenosyl-L-methionine-dependent methyltransferases"/>
    <property type="match status" value="1"/>
</dbReference>
<dbReference type="eggNOG" id="arCOG00047">
    <property type="taxonomic scope" value="Archaea"/>
</dbReference>
<dbReference type="KEGG" id="iho:Igni_0619"/>
<sequence length="306" mass="33827">MTSGAHRTIPLEEIEALHEVYSCPLEVLSVHYNLVLAKASFECSKRIVERSAFVKEVGKVCAVCDEVACDWFEDCSFERLRFRKLGGLTPPRTRAFPTVPGAGEAIATAVEGFLIISKERALRRLGRSPKGPFFSPGSMDPLLARAMVNLSRVRPGERFLDPFCGTGVIAQEAWRVGALSFCADLDPSMVYGSRINAQHVGAEAEHVLQDSAQMPFRRSSFSAIATDPPYGRSVLSLGHSAEELLLEFLQEARRVLKAGSWVVFAASTSINAEEMIKRAFLKLNKCHTMRVHRSLARYVCTAYTGR</sequence>
<keyword evidence="3" id="KW-1185">Reference proteome</keyword>
<dbReference type="GO" id="GO:0003676">
    <property type="term" value="F:nucleic acid binding"/>
    <property type="evidence" value="ECO:0007669"/>
    <property type="project" value="InterPro"/>
</dbReference>
<dbReference type="PROSITE" id="PS00092">
    <property type="entry name" value="N6_MTASE"/>
    <property type="match status" value="1"/>
</dbReference>
<proteinExistence type="predicted"/>
<accession>A8AA49</accession>
<name>A8AA49_IGNH4</name>
<dbReference type="InterPro" id="IPR029063">
    <property type="entry name" value="SAM-dependent_MTases_sf"/>
</dbReference>